<feature type="compositionally biased region" description="Basic residues" evidence="9">
    <location>
        <begin position="370"/>
        <end position="379"/>
    </location>
</feature>
<evidence type="ECO:0000256" key="7">
    <source>
        <dbReference type="PROSITE-ProRule" id="PRU00723"/>
    </source>
</evidence>
<dbReference type="InterPro" id="IPR009145">
    <property type="entry name" value="U2AF_small"/>
</dbReference>
<evidence type="ECO:0000256" key="6">
    <source>
        <dbReference type="PROSITE-ProRule" id="PRU00176"/>
    </source>
</evidence>
<evidence type="ECO:0000313" key="12">
    <source>
        <dbReference type="EMBL" id="KAK3857318.1"/>
    </source>
</evidence>
<dbReference type="InterPro" id="IPR000504">
    <property type="entry name" value="RRM_dom"/>
</dbReference>
<comment type="caution">
    <text evidence="12">The sequence shown here is derived from an EMBL/GenBank/DDBJ whole genome shotgun (WGS) entry which is preliminary data.</text>
</comment>
<feature type="domain" description="C3H1-type" evidence="11">
    <location>
        <begin position="306"/>
        <end position="333"/>
    </location>
</feature>
<evidence type="ECO:0000256" key="3">
    <source>
        <dbReference type="ARBA" id="ARBA00022771"/>
    </source>
</evidence>
<proteinExistence type="predicted"/>
<dbReference type="GO" id="GO:0008270">
    <property type="term" value="F:zinc ion binding"/>
    <property type="evidence" value="ECO:0007669"/>
    <property type="project" value="UniProtKB-KW"/>
</dbReference>
<dbReference type="GO" id="GO:0003723">
    <property type="term" value="F:RNA binding"/>
    <property type="evidence" value="ECO:0007669"/>
    <property type="project" value="UniProtKB-UniRule"/>
</dbReference>
<gene>
    <name evidence="12" type="ORF">Pcinc_036436</name>
</gene>
<feature type="region of interest" description="Disordered" evidence="9">
    <location>
        <begin position="614"/>
        <end position="646"/>
    </location>
</feature>
<feature type="compositionally biased region" description="Polar residues" evidence="9">
    <location>
        <begin position="434"/>
        <end position="451"/>
    </location>
</feature>
<dbReference type="SMART" id="SM00361">
    <property type="entry name" value="RRM_1"/>
    <property type="match status" value="1"/>
</dbReference>
<dbReference type="InterPro" id="IPR012677">
    <property type="entry name" value="Nucleotide-bd_a/b_plait_sf"/>
</dbReference>
<dbReference type="SMART" id="SM00356">
    <property type="entry name" value="ZnF_C3H1"/>
    <property type="match status" value="2"/>
</dbReference>
<feature type="region of interest" description="Disordered" evidence="9">
    <location>
        <begin position="350"/>
        <end position="451"/>
    </location>
</feature>
<dbReference type="Pfam" id="PF00642">
    <property type="entry name" value="zf-CCCH"/>
    <property type="match status" value="1"/>
</dbReference>
<feature type="domain" description="C3H1-type" evidence="11">
    <location>
        <begin position="166"/>
        <end position="194"/>
    </location>
</feature>
<evidence type="ECO:0000256" key="9">
    <source>
        <dbReference type="SAM" id="MobiDB-lite"/>
    </source>
</evidence>
<feature type="coiled-coil region" evidence="8">
    <location>
        <begin position="51"/>
        <end position="133"/>
    </location>
</feature>
<dbReference type="EMBL" id="JAWQEG010005638">
    <property type="protein sequence ID" value="KAK3857318.1"/>
    <property type="molecule type" value="Genomic_DNA"/>
</dbReference>
<organism evidence="12 13">
    <name type="scientific">Petrolisthes cinctipes</name>
    <name type="common">Flat porcelain crab</name>
    <dbReference type="NCBI Taxonomy" id="88211"/>
    <lineage>
        <taxon>Eukaryota</taxon>
        <taxon>Metazoa</taxon>
        <taxon>Ecdysozoa</taxon>
        <taxon>Arthropoda</taxon>
        <taxon>Crustacea</taxon>
        <taxon>Multicrustacea</taxon>
        <taxon>Malacostraca</taxon>
        <taxon>Eumalacostraca</taxon>
        <taxon>Eucarida</taxon>
        <taxon>Decapoda</taxon>
        <taxon>Pleocyemata</taxon>
        <taxon>Anomura</taxon>
        <taxon>Galatheoidea</taxon>
        <taxon>Porcellanidae</taxon>
        <taxon>Petrolisthes</taxon>
    </lineage>
</organism>
<keyword evidence="5 6" id="KW-0694">RNA-binding</keyword>
<dbReference type="CDD" id="cd12540">
    <property type="entry name" value="RRM_U2AFBPL"/>
    <property type="match status" value="1"/>
</dbReference>
<keyword evidence="3 7" id="KW-0863">Zinc-finger</keyword>
<dbReference type="PROSITE" id="PS50102">
    <property type="entry name" value="RRM"/>
    <property type="match status" value="1"/>
</dbReference>
<feature type="zinc finger region" description="C3H1-type" evidence="7">
    <location>
        <begin position="306"/>
        <end position="333"/>
    </location>
</feature>
<evidence type="ECO:0000256" key="1">
    <source>
        <dbReference type="ARBA" id="ARBA00022723"/>
    </source>
</evidence>
<keyword evidence="8" id="KW-0175">Coiled coil</keyword>
<dbReference type="AlphaFoldDB" id="A0AAE1BUI6"/>
<dbReference type="SUPFAM" id="SSF54928">
    <property type="entry name" value="RNA-binding domain, RBD"/>
    <property type="match status" value="1"/>
</dbReference>
<evidence type="ECO:0000259" key="11">
    <source>
        <dbReference type="PROSITE" id="PS50103"/>
    </source>
</evidence>
<dbReference type="PRINTS" id="PR01848">
    <property type="entry name" value="U2AUXFACTOR"/>
</dbReference>
<dbReference type="GO" id="GO:0000398">
    <property type="term" value="P:mRNA splicing, via spliceosome"/>
    <property type="evidence" value="ECO:0007669"/>
    <property type="project" value="InterPro"/>
</dbReference>
<sequence length="727" mass="83760">MIKLAQRVSHKIWRVLVKRERRCRWRQKQARERERRLLEEEATLMNDPSYVAELERQKKLEEDTQRLVEEEASRQKLEWQLRDTALHSLFLRNKQKKLIEQQQREKQEALIKKEWEEKLQKEMEEEKKKENQRALLAAASGTLSKEGEETQNPEPPAGYSCSDFTPQRRELCPFFIRTGACRFGIKCSREHTYPEVSRTILLPKMYSYFGLEHVAMEDVDADIALEYSESETYQHFKDFFEDTLPEFQRFGNVIQYKVCSNMSMHLRGNVYVEYSREEDARCAQLAFNGRWYAGKQLTCLLVHIERWRSAICGLYWHKRCPKGGQCNLLHAYRNPNNAFWRADQDLHQAVGGSSTPLHSSHGSHSERSSKHGSNRKRRSQSTNRAYVSRSRMDVSGSRQDKQRSARRSRSRDGCEPDSSRSVTRRYIQRRRNEGNQAKQTVQAAGSQTSNDMQAEWSEQWKCLSVEILTGQLGVSYTTLEACGRQGVKNTWGRESWKRRKALEHVDGKNRAKPVPRKLIGKVEQRDKQRKSMVVVNKMTAVAWIIPSAGWFDFLGTTITLLVRMSINCFFFLTFVILDLSSCSQLKAKARVRDQFVRPGITFAAALPHPVTVRQGSLLSSSTSSDTRGSTSRGECPGNSEVVQPKHGCTSFEEAPPASQHVSSVEGLPSDCPSSCLRGDSLCTEGTWVLRRAMPPFKTLKEMEEVRPLGSPCQQLLCLLMRQEWLSR</sequence>
<evidence type="ECO:0000313" key="13">
    <source>
        <dbReference type="Proteomes" id="UP001286313"/>
    </source>
</evidence>
<evidence type="ECO:0000259" key="10">
    <source>
        <dbReference type="PROSITE" id="PS50102"/>
    </source>
</evidence>
<keyword evidence="1 7" id="KW-0479">Metal-binding</keyword>
<keyword evidence="4 7" id="KW-0862">Zinc</keyword>
<evidence type="ECO:0000256" key="5">
    <source>
        <dbReference type="ARBA" id="ARBA00022884"/>
    </source>
</evidence>
<keyword evidence="13" id="KW-1185">Reference proteome</keyword>
<keyword evidence="2" id="KW-0677">Repeat</keyword>
<feature type="region of interest" description="Disordered" evidence="9">
    <location>
        <begin position="140"/>
        <end position="161"/>
    </location>
</feature>
<protein>
    <submittedName>
        <fullName evidence="12">Uncharacterized protein</fullName>
    </submittedName>
</protein>
<evidence type="ECO:0000256" key="4">
    <source>
        <dbReference type="ARBA" id="ARBA00022833"/>
    </source>
</evidence>
<evidence type="ECO:0000256" key="8">
    <source>
        <dbReference type="SAM" id="Coils"/>
    </source>
</evidence>
<accession>A0AAE1BUI6</accession>
<dbReference type="InterPro" id="IPR035979">
    <property type="entry name" value="RBD_domain_sf"/>
</dbReference>
<reference evidence="12" key="1">
    <citation type="submission" date="2023-10" db="EMBL/GenBank/DDBJ databases">
        <title>Genome assemblies of two species of porcelain crab, Petrolisthes cinctipes and Petrolisthes manimaculis (Anomura: Porcellanidae).</title>
        <authorList>
            <person name="Angst P."/>
        </authorList>
    </citation>
    <scope>NUCLEOTIDE SEQUENCE</scope>
    <source>
        <strain evidence="12">PB745_01</strain>
        <tissue evidence="12">Gill</tissue>
    </source>
</reference>
<name>A0AAE1BUI6_PETCI</name>
<evidence type="ECO:0000256" key="2">
    <source>
        <dbReference type="ARBA" id="ARBA00022737"/>
    </source>
</evidence>
<dbReference type="InterPro" id="IPR000571">
    <property type="entry name" value="Znf_CCCH"/>
</dbReference>
<feature type="compositionally biased region" description="Low complexity" evidence="9">
    <location>
        <begin position="615"/>
        <end position="633"/>
    </location>
</feature>
<dbReference type="PROSITE" id="PS50103">
    <property type="entry name" value="ZF_C3H1"/>
    <property type="match status" value="2"/>
</dbReference>
<dbReference type="Gene3D" id="3.30.70.330">
    <property type="match status" value="1"/>
</dbReference>
<dbReference type="Proteomes" id="UP001286313">
    <property type="component" value="Unassembled WGS sequence"/>
</dbReference>
<dbReference type="PANTHER" id="PTHR12620">
    <property type="entry name" value="U2 SNRNP AUXILIARY FACTOR, SMALL SUBUNIT"/>
    <property type="match status" value="1"/>
</dbReference>
<dbReference type="GO" id="GO:0089701">
    <property type="term" value="C:U2AF complex"/>
    <property type="evidence" value="ECO:0007669"/>
    <property type="project" value="InterPro"/>
</dbReference>
<dbReference type="InterPro" id="IPR003954">
    <property type="entry name" value="RRM_euk-type"/>
</dbReference>
<feature type="domain" description="RRM" evidence="10">
    <location>
        <begin position="212"/>
        <end position="297"/>
    </location>
</feature>
<feature type="zinc finger region" description="C3H1-type" evidence="7">
    <location>
        <begin position="166"/>
        <end position="194"/>
    </location>
</feature>